<evidence type="ECO:0000256" key="7">
    <source>
        <dbReference type="ARBA" id="ARBA00023015"/>
    </source>
</evidence>
<sequence>MEWLSQLPNVLEIQVQDAIRRDPLSKKVFQELVTYFTDEENKRRKLSGGGADHDGANGKDASVSGLEELEPSSSVHPDSIIFEIQQISFSSPLRKRMNLTFHLIEQNGQAIPILSIVNPANNAPEVSFVNLQHAVKLCVILPVLGNTTNPQKKCVASLCFWMHDSYYQDVNQSKDPVICQLNLDAIKKQMIKSGKLAADIESQFDLASYKNQVVLNPIQARILDYFKRQFKLCGMNLVSYLPCDTVLKSNYVVNEDTAIAMTLANSTFPCMIMVECHKGARDGNLVFLERNDCNPAYMIFAFKKPILLYTMSSVVRASYLNVTKHTFDIKLVVLNERDEEKSVDFSMIDVAYFQLIGDFLTSHGVTDDSFNEANKEKVDVKSNGGGAGGEPVTIIDDDDVDDDDDEEDDDFEAGGPEEGSDVAEEYDSAAESEPGPPEDGDDVFTKAQED</sequence>
<keyword evidence="8" id="KW-0238">DNA-binding</keyword>
<feature type="compositionally biased region" description="Acidic residues" evidence="12">
    <location>
        <begin position="418"/>
        <end position="442"/>
    </location>
</feature>
<dbReference type="InterPro" id="IPR013719">
    <property type="entry name" value="RTT106/SPT16-like_middle_dom"/>
</dbReference>
<dbReference type="SMART" id="SM01287">
    <property type="entry name" value="Rtt106"/>
    <property type="match status" value="1"/>
</dbReference>
<dbReference type="SUPFAM" id="SSF50729">
    <property type="entry name" value="PH domain-like"/>
    <property type="match status" value="1"/>
</dbReference>
<name>A0ABP0ZPM4_9ASCO</name>
<keyword evidence="15" id="KW-1185">Reference proteome</keyword>
<evidence type="ECO:0000256" key="6">
    <source>
        <dbReference type="ARBA" id="ARBA00022454"/>
    </source>
</evidence>
<evidence type="ECO:0000256" key="5">
    <source>
        <dbReference type="ARBA" id="ARBA00018462"/>
    </source>
</evidence>
<dbReference type="RefSeq" id="XP_066831256.1">
    <property type="nucleotide sequence ID" value="XM_066974526.1"/>
</dbReference>
<evidence type="ECO:0000256" key="8">
    <source>
        <dbReference type="ARBA" id="ARBA00023125"/>
    </source>
</evidence>
<feature type="compositionally biased region" description="Acidic residues" evidence="12">
    <location>
        <begin position="395"/>
        <end position="412"/>
    </location>
</feature>
<dbReference type="EMBL" id="OZ022409">
    <property type="protein sequence ID" value="CAK9440218.1"/>
    <property type="molecule type" value="Genomic_DNA"/>
</dbReference>
<comment type="subcellular location">
    <subcellularLocation>
        <location evidence="2">Chromosome</location>
    </subcellularLocation>
    <subcellularLocation>
        <location evidence="1">Nucleus</location>
    </subcellularLocation>
</comment>
<evidence type="ECO:0000256" key="1">
    <source>
        <dbReference type="ARBA" id="ARBA00004123"/>
    </source>
</evidence>
<feature type="region of interest" description="Disordered" evidence="12">
    <location>
        <begin position="378"/>
        <end position="450"/>
    </location>
</feature>
<gene>
    <name evidence="14" type="ORF">LODBEIA_P43180</name>
</gene>
<dbReference type="GeneID" id="92209514"/>
<accession>A0ABP0ZPM4</accession>
<evidence type="ECO:0000256" key="9">
    <source>
        <dbReference type="ARBA" id="ARBA00023163"/>
    </source>
</evidence>
<dbReference type="Gene3D" id="2.30.29.30">
    <property type="entry name" value="Pleckstrin-homology domain (PH domain)/Phosphotyrosine-binding domain (PTB)"/>
    <property type="match status" value="1"/>
</dbReference>
<comment type="similarity">
    <text evidence="3">Belongs to the RTT106 family.</text>
</comment>
<keyword evidence="9" id="KW-0804">Transcription</keyword>
<evidence type="ECO:0000256" key="3">
    <source>
        <dbReference type="ARBA" id="ARBA00006159"/>
    </source>
</evidence>
<evidence type="ECO:0000313" key="14">
    <source>
        <dbReference type="EMBL" id="CAK9440218.1"/>
    </source>
</evidence>
<protein>
    <recommendedName>
        <fullName evidence="4">Histone chaperone RTT106</fullName>
    </recommendedName>
    <alternativeName>
        <fullName evidence="5">Histone chaperone rtt106</fullName>
    </alternativeName>
</protein>
<dbReference type="InterPro" id="IPR050454">
    <property type="entry name" value="RTT106/SSRP1_HistChap/FACT"/>
</dbReference>
<keyword evidence="11" id="KW-0539">Nucleus</keyword>
<dbReference type="Proteomes" id="UP001497383">
    <property type="component" value="Chromosome 5"/>
</dbReference>
<keyword evidence="7" id="KW-0805">Transcription regulation</keyword>
<organism evidence="14 15">
    <name type="scientific">Lodderomyces beijingensis</name>
    <dbReference type="NCBI Taxonomy" id="1775926"/>
    <lineage>
        <taxon>Eukaryota</taxon>
        <taxon>Fungi</taxon>
        <taxon>Dikarya</taxon>
        <taxon>Ascomycota</taxon>
        <taxon>Saccharomycotina</taxon>
        <taxon>Pichiomycetes</taxon>
        <taxon>Debaryomycetaceae</taxon>
        <taxon>Candida/Lodderomyces clade</taxon>
        <taxon>Lodderomyces</taxon>
    </lineage>
</organism>
<dbReference type="Pfam" id="PF18469">
    <property type="entry name" value="PH_18"/>
    <property type="match status" value="1"/>
</dbReference>
<dbReference type="Pfam" id="PF08512">
    <property type="entry name" value="Rttp106-like_middle"/>
    <property type="match status" value="1"/>
</dbReference>
<evidence type="ECO:0000259" key="13">
    <source>
        <dbReference type="SMART" id="SM01287"/>
    </source>
</evidence>
<dbReference type="Gene3D" id="2.30.29.120">
    <property type="match status" value="1"/>
</dbReference>
<keyword evidence="6" id="KW-0158">Chromosome</keyword>
<evidence type="ECO:0000256" key="12">
    <source>
        <dbReference type="SAM" id="MobiDB-lite"/>
    </source>
</evidence>
<dbReference type="InterPro" id="IPR011993">
    <property type="entry name" value="PH-like_dom_sf"/>
</dbReference>
<dbReference type="PANTHER" id="PTHR45849:SF3">
    <property type="entry name" value="HISTONE CHAPERONE RTT106"/>
    <property type="match status" value="1"/>
</dbReference>
<feature type="domain" description="Histone chaperone RTT106/FACT complex subunit SPT16-like middle" evidence="13">
    <location>
        <begin position="271"/>
        <end position="370"/>
    </location>
</feature>
<keyword evidence="10" id="KW-0143">Chaperone</keyword>
<reference evidence="14 15" key="1">
    <citation type="submission" date="2024-03" db="EMBL/GenBank/DDBJ databases">
        <authorList>
            <person name="Brejova B."/>
        </authorList>
    </citation>
    <scope>NUCLEOTIDE SEQUENCE [LARGE SCALE GENOMIC DNA]</scope>
    <source>
        <strain evidence="14 15">CBS 14171</strain>
    </source>
</reference>
<dbReference type="InterPro" id="IPR040770">
    <property type="entry name" value="Rtt106_PH"/>
</dbReference>
<proteinExistence type="inferred from homology"/>
<evidence type="ECO:0000313" key="15">
    <source>
        <dbReference type="Proteomes" id="UP001497383"/>
    </source>
</evidence>
<evidence type="ECO:0000256" key="11">
    <source>
        <dbReference type="ARBA" id="ARBA00023242"/>
    </source>
</evidence>
<dbReference type="PANTHER" id="PTHR45849">
    <property type="entry name" value="FACT COMPLEX SUBUNIT SSRP1"/>
    <property type="match status" value="1"/>
</dbReference>
<feature type="region of interest" description="Disordered" evidence="12">
    <location>
        <begin position="43"/>
        <end position="73"/>
    </location>
</feature>
<evidence type="ECO:0000256" key="4">
    <source>
        <dbReference type="ARBA" id="ARBA00017355"/>
    </source>
</evidence>
<evidence type="ECO:0000256" key="10">
    <source>
        <dbReference type="ARBA" id="ARBA00023186"/>
    </source>
</evidence>
<evidence type="ECO:0000256" key="2">
    <source>
        <dbReference type="ARBA" id="ARBA00004286"/>
    </source>
</evidence>